<dbReference type="SUPFAM" id="SSF159501">
    <property type="entry name" value="EreA/ChaN-like"/>
    <property type="match status" value="1"/>
</dbReference>
<dbReference type="EMBL" id="JBAWKS010000002">
    <property type="protein sequence ID" value="MEI4551042.1"/>
    <property type="molecule type" value="Genomic_DNA"/>
</dbReference>
<evidence type="ECO:0000256" key="1">
    <source>
        <dbReference type="SAM" id="SignalP"/>
    </source>
</evidence>
<protein>
    <recommendedName>
        <fullName evidence="4">Haem-binding uptake Tiki superfamily ChaN domain-containing protein</fullName>
    </recommendedName>
</protein>
<dbReference type="Proteomes" id="UP001382455">
    <property type="component" value="Unassembled WGS sequence"/>
</dbReference>
<dbReference type="Gene3D" id="3.40.50.11550">
    <property type="match status" value="1"/>
</dbReference>
<evidence type="ECO:0008006" key="4">
    <source>
        <dbReference type="Google" id="ProtNLM"/>
    </source>
</evidence>
<keyword evidence="3" id="KW-1185">Reference proteome</keyword>
<evidence type="ECO:0000313" key="2">
    <source>
        <dbReference type="EMBL" id="MEI4551042.1"/>
    </source>
</evidence>
<accession>A0ABU8EVP1</accession>
<organism evidence="2 3">
    <name type="scientific">Pseudoalteromonas spongiae</name>
    <dbReference type="NCBI Taxonomy" id="298657"/>
    <lineage>
        <taxon>Bacteria</taxon>
        <taxon>Pseudomonadati</taxon>
        <taxon>Pseudomonadota</taxon>
        <taxon>Gammaproteobacteria</taxon>
        <taxon>Alteromonadales</taxon>
        <taxon>Pseudoalteromonadaceae</taxon>
        <taxon>Pseudoalteromonas</taxon>
    </lineage>
</organism>
<evidence type="ECO:0000313" key="3">
    <source>
        <dbReference type="Proteomes" id="UP001382455"/>
    </source>
</evidence>
<sequence length="349" mass="39391">MKYFAIVLIAVCLAACDYLPKNATLNLSPEQISQLQTQLQPSEQVVVDALSTHQFVALGDAHYYPGFMPAISDIITSPKIVSQQPIIVLEFGNQNYQKYINQYIKGDAVDESQLKHVLRETLYFTAWLGDGYIELLQSIRAINQTLPDDKKLTVLLAEKHFNWENATAESWQRAASTKVDGFYDTLTPIIQSNQKAILVFGGFHLLKATHPETVNQHDLSLVSRIEMAKPNSVFTVWPVIQNVLYDVLPNTDIAKIIKLDDNSVLADIPFRDIMPKARPMLSKINSKDATLQSLADALLYVGHTKRDMTFSKDVMSDEKWITEMKKRVAIIGGKLETRFNSLLIDNHIK</sequence>
<reference evidence="2 3" key="1">
    <citation type="submission" date="2023-12" db="EMBL/GenBank/DDBJ databases">
        <title>Friends and Foes: Symbiotic and Algicidal bacterial influence on Karenia brevis blooms.</title>
        <authorList>
            <person name="Fei C."/>
            <person name="Mohamed A.R."/>
            <person name="Booker A."/>
            <person name="Arshad M."/>
            <person name="Klass S."/>
            <person name="Ahn S."/>
            <person name="Gilbert P.M."/>
            <person name="Heil C.A."/>
            <person name="Martinez J.M."/>
            <person name="Amin S.A."/>
        </authorList>
    </citation>
    <scope>NUCLEOTIDE SEQUENCE [LARGE SCALE GENOMIC DNA]</scope>
    <source>
        <strain evidence="2 3">CE15</strain>
    </source>
</reference>
<comment type="caution">
    <text evidence="2">The sequence shown here is derived from an EMBL/GenBank/DDBJ whole genome shotgun (WGS) entry which is preliminary data.</text>
</comment>
<feature type="signal peptide" evidence="1">
    <location>
        <begin position="1"/>
        <end position="23"/>
    </location>
</feature>
<name>A0ABU8EVP1_9GAMM</name>
<keyword evidence="1" id="KW-0732">Signal</keyword>
<gene>
    <name evidence="2" type="ORF">WAE96_15325</name>
</gene>
<dbReference type="RefSeq" id="WP_336436083.1">
    <property type="nucleotide sequence ID" value="NZ_JBAWKS010000002.1"/>
</dbReference>
<proteinExistence type="predicted"/>
<feature type="chain" id="PRO_5045217163" description="Haem-binding uptake Tiki superfamily ChaN domain-containing protein" evidence="1">
    <location>
        <begin position="24"/>
        <end position="349"/>
    </location>
</feature>